<dbReference type="AlphaFoldDB" id="W8AVG5"/>
<organism evidence="2">
    <name type="scientific">Ceratitis capitata</name>
    <name type="common">Mediterranean fruit fly</name>
    <name type="synonym">Tephritis capitata</name>
    <dbReference type="NCBI Taxonomy" id="7213"/>
    <lineage>
        <taxon>Eukaryota</taxon>
        <taxon>Metazoa</taxon>
        <taxon>Ecdysozoa</taxon>
        <taxon>Arthropoda</taxon>
        <taxon>Hexapoda</taxon>
        <taxon>Insecta</taxon>
        <taxon>Pterygota</taxon>
        <taxon>Neoptera</taxon>
        <taxon>Endopterygota</taxon>
        <taxon>Diptera</taxon>
        <taxon>Brachycera</taxon>
        <taxon>Muscomorpha</taxon>
        <taxon>Tephritoidea</taxon>
        <taxon>Tephritidae</taxon>
        <taxon>Ceratitis</taxon>
        <taxon>Ceratitis</taxon>
    </lineage>
</organism>
<accession>W8AVG5</accession>
<feature type="compositionally biased region" description="Low complexity" evidence="1">
    <location>
        <begin position="27"/>
        <end position="47"/>
    </location>
</feature>
<feature type="compositionally biased region" description="Polar residues" evidence="1">
    <location>
        <begin position="63"/>
        <end position="96"/>
    </location>
</feature>
<reference evidence="2" key="1">
    <citation type="submission" date="2013-07" db="EMBL/GenBank/DDBJ databases">
        <authorList>
            <person name="Geib S."/>
        </authorList>
    </citation>
    <scope>NUCLEOTIDE SEQUENCE</scope>
</reference>
<feature type="region of interest" description="Disordered" evidence="1">
    <location>
        <begin position="27"/>
        <end position="162"/>
    </location>
</feature>
<reference evidence="2" key="2">
    <citation type="journal article" date="2014" name="BMC Genomics">
        <title>A genomic perspective to assessing quality of mass-reared SIT flies used in Mediterranean fruit fly (Ceratitis capitata) eradication in California.</title>
        <authorList>
            <person name="Calla B."/>
            <person name="Hall B."/>
            <person name="Hou S."/>
            <person name="Geib S.M."/>
        </authorList>
    </citation>
    <scope>NUCLEOTIDE SEQUENCE</scope>
</reference>
<proteinExistence type="evidence at transcript level"/>
<feature type="compositionally biased region" description="Basic and acidic residues" evidence="1">
    <location>
        <begin position="48"/>
        <end position="62"/>
    </location>
</feature>
<protein>
    <submittedName>
        <fullName evidence="2">Uncharacterized protein</fullName>
    </submittedName>
</protein>
<evidence type="ECO:0000313" key="2">
    <source>
        <dbReference type="EMBL" id="JAB92880.1"/>
    </source>
</evidence>
<name>W8AVG5_CERCA</name>
<evidence type="ECO:0000256" key="1">
    <source>
        <dbReference type="SAM" id="MobiDB-lite"/>
    </source>
</evidence>
<sequence length="196" mass="21828">MQGDETFETFDNLYKYETYIKQCNNNNNGNNSKYNFKFNNNDDTTNYQRDKNNNRRDDDESTHLNNNTSSAAHSPVQLRQNSAQHETAATPETTAVSCDEKSMTAKPENGYENALSMQTEANNNSGSPNNGSTSNNASQQQAGNKPRRPSLASSGSVGRMETILEEPGECKVSVKEILARFETMSLTEVKFGKVFK</sequence>
<feature type="compositionally biased region" description="Low complexity" evidence="1">
    <location>
        <begin position="121"/>
        <end position="138"/>
    </location>
</feature>
<dbReference type="EMBL" id="GAMC01013675">
    <property type="protein sequence ID" value="JAB92880.1"/>
    <property type="molecule type" value="mRNA"/>
</dbReference>